<evidence type="ECO:0000313" key="1">
    <source>
        <dbReference type="EMBL" id="EXJ55789.1"/>
    </source>
</evidence>
<gene>
    <name evidence="1" type="ORF">A1O7_08719</name>
</gene>
<dbReference type="HOGENOM" id="CLU_2922461_0_0_1"/>
<dbReference type="AlphaFoldDB" id="W9WB61"/>
<keyword evidence="2" id="KW-1185">Reference proteome</keyword>
<proteinExistence type="predicted"/>
<dbReference type="GeneID" id="19183284"/>
<dbReference type="RefSeq" id="XP_007760899.1">
    <property type="nucleotide sequence ID" value="XM_007762709.1"/>
</dbReference>
<dbReference type="VEuPathDB" id="FungiDB:A1O7_08719"/>
<organism evidence="1 2">
    <name type="scientific">Cladophialophora yegresii CBS 114405</name>
    <dbReference type="NCBI Taxonomy" id="1182544"/>
    <lineage>
        <taxon>Eukaryota</taxon>
        <taxon>Fungi</taxon>
        <taxon>Dikarya</taxon>
        <taxon>Ascomycota</taxon>
        <taxon>Pezizomycotina</taxon>
        <taxon>Eurotiomycetes</taxon>
        <taxon>Chaetothyriomycetidae</taxon>
        <taxon>Chaetothyriales</taxon>
        <taxon>Herpotrichiellaceae</taxon>
        <taxon>Cladophialophora</taxon>
    </lineage>
</organism>
<comment type="caution">
    <text evidence="1">The sequence shown here is derived from an EMBL/GenBank/DDBJ whole genome shotgun (WGS) entry which is preliminary data.</text>
</comment>
<dbReference type="Proteomes" id="UP000019473">
    <property type="component" value="Unassembled WGS sequence"/>
</dbReference>
<protein>
    <submittedName>
        <fullName evidence="1">Uncharacterized protein</fullName>
    </submittedName>
</protein>
<name>W9WB61_9EURO</name>
<accession>W9WB61</accession>
<sequence length="61" mass="7071">MTLDTTIQKLTCHLSIDDPSRLPARAEMPHHQAIANAIREEDLLRAPLKYLVLEDMGFWKR</sequence>
<dbReference type="EMBL" id="AMGW01000006">
    <property type="protein sequence ID" value="EXJ55789.1"/>
    <property type="molecule type" value="Genomic_DNA"/>
</dbReference>
<dbReference type="OrthoDB" id="10011777at2759"/>
<evidence type="ECO:0000313" key="2">
    <source>
        <dbReference type="Proteomes" id="UP000019473"/>
    </source>
</evidence>
<reference evidence="1 2" key="1">
    <citation type="submission" date="2013-03" db="EMBL/GenBank/DDBJ databases">
        <title>The Genome Sequence of Cladophialophora yegresii CBS 114405.</title>
        <authorList>
            <consortium name="The Broad Institute Genomics Platform"/>
            <person name="Cuomo C."/>
            <person name="de Hoog S."/>
            <person name="Gorbushina A."/>
            <person name="Walker B."/>
            <person name="Young S.K."/>
            <person name="Zeng Q."/>
            <person name="Gargeya S."/>
            <person name="Fitzgerald M."/>
            <person name="Haas B."/>
            <person name="Abouelleil A."/>
            <person name="Allen A.W."/>
            <person name="Alvarado L."/>
            <person name="Arachchi H.M."/>
            <person name="Berlin A.M."/>
            <person name="Chapman S.B."/>
            <person name="Gainer-Dewar J."/>
            <person name="Goldberg J."/>
            <person name="Griggs A."/>
            <person name="Gujja S."/>
            <person name="Hansen M."/>
            <person name="Howarth C."/>
            <person name="Imamovic A."/>
            <person name="Ireland A."/>
            <person name="Larimer J."/>
            <person name="McCowan C."/>
            <person name="Murphy C."/>
            <person name="Pearson M."/>
            <person name="Poon T.W."/>
            <person name="Priest M."/>
            <person name="Roberts A."/>
            <person name="Saif S."/>
            <person name="Shea T."/>
            <person name="Sisk P."/>
            <person name="Sykes S."/>
            <person name="Wortman J."/>
            <person name="Nusbaum C."/>
            <person name="Birren B."/>
        </authorList>
    </citation>
    <scope>NUCLEOTIDE SEQUENCE [LARGE SCALE GENOMIC DNA]</scope>
    <source>
        <strain evidence="1 2">CBS 114405</strain>
    </source>
</reference>